<gene>
    <name evidence="2" type="ORF">L0U88_15145</name>
</gene>
<evidence type="ECO:0000313" key="2">
    <source>
        <dbReference type="EMBL" id="MCF1715975.1"/>
    </source>
</evidence>
<protein>
    <submittedName>
        <fullName evidence="2">Uncharacterized protein</fullName>
    </submittedName>
</protein>
<sequence length="190" mass="22090">MITVEKKLSTSGLSDYKQKARQIKKVLSESIIVGILTFFGIILLLILSEKFKINIPTEYSKLFLIGLSTLNAIIYYLRGINKFNKHIKTIKTATEHTFRITDYYFQFISNTEYVIYACKTTDNKTVIFQTSELPTNELLDTLVIDIIDDKIIKIDNYSTGQAVNQHKLDNQLIDKYEKEFYILENAFYNL</sequence>
<keyword evidence="1" id="KW-0812">Transmembrane</keyword>
<accession>A0ABS9BKV3</accession>
<reference evidence="2 3" key="1">
    <citation type="submission" date="2022-01" db="EMBL/GenBank/DDBJ databases">
        <title>Flavihumibacter sp. nov., isolated from sediment of a river.</title>
        <authorList>
            <person name="Liu H."/>
        </authorList>
    </citation>
    <scope>NUCLEOTIDE SEQUENCE [LARGE SCALE GENOMIC DNA]</scope>
    <source>
        <strain evidence="2 3">RY-1</strain>
    </source>
</reference>
<proteinExistence type="predicted"/>
<evidence type="ECO:0000313" key="3">
    <source>
        <dbReference type="Proteomes" id="UP001200145"/>
    </source>
</evidence>
<dbReference type="RefSeq" id="WP_234866919.1">
    <property type="nucleotide sequence ID" value="NZ_JAKEVY010000003.1"/>
</dbReference>
<comment type="caution">
    <text evidence="2">The sequence shown here is derived from an EMBL/GenBank/DDBJ whole genome shotgun (WGS) entry which is preliminary data.</text>
</comment>
<keyword evidence="3" id="KW-1185">Reference proteome</keyword>
<name>A0ABS9BKV3_9BACT</name>
<dbReference type="EMBL" id="JAKEVY010000003">
    <property type="protein sequence ID" value="MCF1715975.1"/>
    <property type="molecule type" value="Genomic_DNA"/>
</dbReference>
<feature type="transmembrane region" description="Helical" evidence="1">
    <location>
        <begin position="26"/>
        <end position="47"/>
    </location>
</feature>
<organism evidence="2 3">
    <name type="scientific">Flavihumibacter fluminis</name>
    <dbReference type="NCBI Taxonomy" id="2909236"/>
    <lineage>
        <taxon>Bacteria</taxon>
        <taxon>Pseudomonadati</taxon>
        <taxon>Bacteroidota</taxon>
        <taxon>Chitinophagia</taxon>
        <taxon>Chitinophagales</taxon>
        <taxon>Chitinophagaceae</taxon>
        <taxon>Flavihumibacter</taxon>
    </lineage>
</organism>
<feature type="transmembrane region" description="Helical" evidence="1">
    <location>
        <begin position="59"/>
        <end position="77"/>
    </location>
</feature>
<keyword evidence="1" id="KW-1133">Transmembrane helix</keyword>
<keyword evidence="1" id="KW-0472">Membrane</keyword>
<dbReference type="Proteomes" id="UP001200145">
    <property type="component" value="Unassembled WGS sequence"/>
</dbReference>
<evidence type="ECO:0000256" key="1">
    <source>
        <dbReference type="SAM" id="Phobius"/>
    </source>
</evidence>